<protein>
    <recommendedName>
        <fullName evidence="4">Nucleotidyltransferase domain-containing protein</fullName>
    </recommendedName>
</protein>
<dbReference type="Gene3D" id="3.30.460.10">
    <property type="entry name" value="Beta Polymerase, domain 2"/>
    <property type="match status" value="1"/>
</dbReference>
<dbReference type="SUPFAM" id="SSF81301">
    <property type="entry name" value="Nucleotidyltransferase"/>
    <property type="match status" value="1"/>
</dbReference>
<evidence type="ECO:0000313" key="2">
    <source>
        <dbReference type="EMBL" id="ORX05442.1"/>
    </source>
</evidence>
<evidence type="ECO:0000313" key="3">
    <source>
        <dbReference type="Proteomes" id="UP000193710"/>
    </source>
</evidence>
<evidence type="ECO:0000256" key="1">
    <source>
        <dbReference type="SAM" id="MobiDB-lite"/>
    </source>
</evidence>
<evidence type="ECO:0008006" key="4">
    <source>
        <dbReference type="Google" id="ProtNLM"/>
    </source>
</evidence>
<comment type="caution">
    <text evidence="2">The sequence shown here is derived from an EMBL/GenBank/DDBJ whole genome shotgun (WGS) entry which is preliminary data.</text>
</comment>
<dbReference type="CDD" id="cd05403">
    <property type="entry name" value="NT_KNTase_like"/>
    <property type="match status" value="1"/>
</dbReference>
<accession>A0ABX3W6U0</accession>
<proteinExistence type="predicted"/>
<reference evidence="2 3" key="1">
    <citation type="submission" date="2016-01" db="EMBL/GenBank/DDBJ databases">
        <title>The new phylogeny of the genus Mycobacterium.</title>
        <authorList>
            <person name="Tarcisio F."/>
            <person name="Conor M."/>
            <person name="Antonella G."/>
            <person name="Elisabetta G."/>
            <person name="Giulia F.S."/>
            <person name="Sara T."/>
            <person name="Anna F."/>
            <person name="Clotilde B."/>
            <person name="Roberto B."/>
            <person name="Veronica D.S."/>
            <person name="Fabio R."/>
            <person name="Monica P."/>
            <person name="Olivier J."/>
            <person name="Enrico T."/>
            <person name="Nicola S."/>
        </authorList>
    </citation>
    <scope>NUCLEOTIDE SEQUENCE [LARGE SCALE GENOMIC DNA]</scope>
    <source>
        <strain evidence="2 3">DSM 44626</strain>
    </source>
</reference>
<gene>
    <name evidence="2" type="ORF">AWC29_11440</name>
</gene>
<organism evidence="2 3">
    <name type="scientific">Mycobacterium triplex</name>
    <dbReference type="NCBI Taxonomy" id="47839"/>
    <lineage>
        <taxon>Bacteria</taxon>
        <taxon>Bacillati</taxon>
        <taxon>Actinomycetota</taxon>
        <taxon>Actinomycetes</taxon>
        <taxon>Mycobacteriales</taxon>
        <taxon>Mycobacteriaceae</taxon>
        <taxon>Mycobacterium</taxon>
        <taxon>Mycobacterium simiae complex</taxon>
    </lineage>
</organism>
<dbReference type="EMBL" id="LQPY01000014">
    <property type="protein sequence ID" value="ORX05442.1"/>
    <property type="molecule type" value="Genomic_DNA"/>
</dbReference>
<dbReference type="Proteomes" id="UP000193710">
    <property type="component" value="Unassembled WGS sequence"/>
</dbReference>
<keyword evidence="3" id="KW-1185">Reference proteome</keyword>
<name>A0ABX3W6U0_9MYCO</name>
<sequence>MLSFGPHEIIADEFADLPGAEQVIIFGSWAARYAGQPGPPPDDIDVLVIGDASRQQVFDAADRAERRLGRPVNPEQTKPARWEDPRDSSLLIEVEQRPFLTAYSRANR</sequence>
<dbReference type="InterPro" id="IPR043519">
    <property type="entry name" value="NT_sf"/>
</dbReference>
<feature type="region of interest" description="Disordered" evidence="1">
    <location>
        <begin position="65"/>
        <end position="86"/>
    </location>
</feature>